<feature type="transmembrane region" description="Helical" evidence="1">
    <location>
        <begin position="116"/>
        <end position="136"/>
    </location>
</feature>
<protein>
    <recommendedName>
        <fullName evidence="4">AI-2E family transporter</fullName>
    </recommendedName>
</protein>
<sequence length="145" mass="16550">MRKEDEFMQRTKIGISAGLLGAGIYFTGLFSGYLIPIILTFYVLWFEENGWLRRTAVKAVSVMIFFSMITLFVNLFPDFLGIISSFVGTFGVEFYYSSVNSLFDSIVKLIDLMRNILILILGFKAFGQSTIYIPVIDNLLSKYMQ</sequence>
<keyword evidence="1" id="KW-0472">Membrane</keyword>
<accession>A0ABR7PCB9</accession>
<feature type="transmembrane region" description="Helical" evidence="1">
    <location>
        <begin position="56"/>
        <end position="73"/>
    </location>
</feature>
<comment type="caution">
    <text evidence="2">The sequence shown here is derived from an EMBL/GenBank/DDBJ whole genome shotgun (WGS) entry which is preliminary data.</text>
</comment>
<evidence type="ECO:0000256" key="1">
    <source>
        <dbReference type="SAM" id="Phobius"/>
    </source>
</evidence>
<keyword evidence="3" id="KW-1185">Reference proteome</keyword>
<name>A0ABR7PCB9_9FIRM</name>
<organism evidence="2 3">
    <name type="scientific">Blautia stercoris</name>
    <dbReference type="NCBI Taxonomy" id="871664"/>
    <lineage>
        <taxon>Bacteria</taxon>
        <taxon>Bacillati</taxon>
        <taxon>Bacillota</taxon>
        <taxon>Clostridia</taxon>
        <taxon>Lachnospirales</taxon>
        <taxon>Lachnospiraceae</taxon>
        <taxon>Blautia</taxon>
    </lineage>
</organism>
<feature type="transmembrane region" description="Helical" evidence="1">
    <location>
        <begin position="79"/>
        <end position="96"/>
    </location>
</feature>
<reference evidence="2 3" key="1">
    <citation type="submission" date="2020-08" db="EMBL/GenBank/DDBJ databases">
        <title>Genome public.</title>
        <authorList>
            <person name="Liu C."/>
            <person name="Sun Q."/>
        </authorList>
    </citation>
    <scope>NUCLEOTIDE SEQUENCE [LARGE SCALE GENOMIC DNA]</scope>
    <source>
        <strain evidence="2 3">3_YM_SP_D4_24.mj</strain>
    </source>
</reference>
<evidence type="ECO:0008006" key="4">
    <source>
        <dbReference type="Google" id="ProtNLM"/>
    </source>
</evidence>
<dbReference type="Proteomes" id="UP000661649">
    <property type="component" value="Unassembled WGS sequence"/>
</dbReference>
<proteinExistence type="predicted"/>
<feature type="transmembrane region" description="Helical" evidence="1">
    <location>
        <begin position="20"/>
        <end position="44"/>
    </location>
</feature>
<evidence type="ECO:0000313" key="2">
    <source>
        <dbReference type="EMBL" id="MBC8629044.1"/>
    </source>
</evidence>
<gene>
    <name evidence="2" type="ORF">H8712_10560</name>
</gene>
<dbReference type="EMBL" id="JACRTP010000004">
    <property type="protein sequence ID" value="MBC8629044.1"/>
    <property type="molecule type" value="Genomic_DNA"/>
</dbReference>
<keyword evidence="1" id="KW-0812">Transmembrane</keyword>
<evidence type="ECO:0000313" key="3">
    <source>
        <dbReference type="Proteomes" id="UP000661649"/>
    </source>
</evidence>
<keyword evidence="1" id="KW-1133">Transmembrane helix</keyword>